<sequence length="79" mass="8081">MPQRGTGFLVRAVFGNHRILVIGILGTLAGVTGSVAAVSEGAGVLGLLAFLGIGVAGLFLTLGYVCTAASRREVTRRPR</sequence>
<comment type="caution">
    <text evidence="2">The sequence shown here is derived from an EMBL/GenBank/DDBJ whole genome shotgun (WGS) entry which is preliminary data.</text>
</comment>
<keyword evidence="1" id="KW-1133">Transmembrane helix</keyword>
<reference evidence="2 3" key="1">
    <citation type="submission" date="2020-01" db="EMBL/GenBank/DDBJ databases">
        <title>Insect and environment-associated Actinomycetes.</title>
        <authorList>
            <person name="Currrie C."/>
            <person name="Chevrette M."/>
            <person name="Carlson C."/>
            <person name="Stubbendieck R."/>
            <person name="Wendt-Pienkowski E."/>
        </authorList>
    </citation>
    <scope>NUCLEOTIDE SEQUENCE [LARGE SCALE GENOMIC DNA]</scope>
    <source>
        <strain evidence="2 3">SID11342</strain>
    </source>
</reference>
<keyword evidence="1" id="KW-0812">Transmembrane</keyword>
<evidence type="ECO:0000313" key="3">
    <source>
        <dbReference type="Proteomes" id="UP000471293"/>
    </source>
</evidence>
<protein>
    <submittedName>
        <fullName evidence="2">Uncharacterized protein</fullName>
    </submittedName>
</protein>
<accession>A0A6N9U8T8</accession>
<keyword evidence="1" id="KW-0472">Membrane</keyword>
<dbReference type="AlphaFoldDB" id="A0A6N9U8T8"/>
<proteinExistence type="predicted"/>
<name>A0A6N9U8T8_STRHA</name>
<dbReference type="Proteomes" id="UP000471293">
    <property type="component" value="Unassembled WGS sequence"/>
</dbReference>
<organism evidence="2 3">
    <name type="scientific">Streptomyces halstedii</name>
    <dbReference type="NCBI Taxonomy" id="1944"/>
    <lineage>
        <taxon>Bacteria</taxon>
        <taxon>Bacillati</taxon>
        <taxon>Actinomycetota</taxon>
        <taxon>Actinomycetes</taxon>
        <taxon>Kitasatosporales</taxon>
        <taxon>Streptomycetaceae</taxon>
        <taxon>Streptomyces</taxon>
    </lineage>
</organism>
<evidence type="ECO:0000256" key="1">
    <source>
        <dbReference type="SAM" id="Phobius"/>
    </source>
</evidence>
<gene>
    <name evidence="2" type="ORF">G3I29_23570</name>
</gene>
<evidence type="ECO:0000313" key="2">
    <source>
        <dbReference type="EMBL" id="NEA18433.1"/>
    </source>
</evidence>
<dbReference type="RefSeq" id="WP_164347413.1">
    <property type="nucleotide sequence ID" value="NZ_JAAGLQ010000513.1"/>
</dbReference>
<feature type="transmembrane region" description="Helical" evidence="1">
    <location>
        <begin position="44"/>
        <end position="69"/>
    </location>
</feature>
<dbReference type="EMBL" id="JAAGLQ010000513">
    <property type="protein sequence ID" value="NEA18433.1"/>
    <property type="molecule type" value="Genomic_DNA"/>
</dbReference>